<name>A0A645FH47_9ZZZZ</name>
<gene>
    <name evidence="1" type="ORF">SDC9_160611</name>
</gene>
<accession>A0A645FH47</accession>
<dbReference type="InterPro" id="IPR049215">
    <property type="entry name" value="DUF6809"/>
</dbReference>
<comment type="caution">
    <text evidence="1">The sequence shown here is derived from an EMBL/GenBank/DDBJ whole genome shotgun (WGS) entry which is preliminary data.</text>
</comment>
<dbReference type="Pfam" id="PF20648">
    <property type="entry name" value="DUF6809"/>
    <property type="match status" value="1"/>
</dbReference>
<evidence type="ECO:0000313" key="1">
    <source>
        <dbReference type="EMBL" id="MPN13290.1"/>
    </source>
</evidence>
<protein>
    <submittedName>
        <fullName evidence="1">Uncharacterized protein</fullName>
    </submittedName>
</protein>
<dbReference type="AlphaFoldDB" id="A0A645FH47"/>
<reference evidence="1" key="1">
    <citation type="submission" date="2019-08" db="EMBL/GenBank/DDBJ databases">
        <authorList>
            <person name="Kucharzyk K."/>
            <person name="Murdoch R.W."/>
            <person name="Higgins S."/>
            <person name="Loffler F."/>
        </authorList>
    </citation>
    <scope>NUCLEOTIDE SEQUENCE</scope>
</reference>
<proteinExistence type="predicted"/>
<organism evidence="1">
    <name type="scientific">bioreactor metagenome</name>
    <dbReference type="NCBI Taxonomy" id="1076179"/>
    <lineage>
        <taxon>unclassified sequences</taxon>
        <taxon>metagenomes</taxon>
        <taxon>ecological metagenomes</taxon>
    </lineage>
</organism>
<dbReference type="EMBL" id="VSSQ01059784">
    <property type="protein sequence ID" value="MPN13290.1"/>
    <property type="molecule type" value="Genomic_DNA"/>
</dbReference>
<sequence length="100" mass="11398">MHKEKVLSDLYNGKLNPVAQKVIHGSEYQKAMCSLSDLEEQLNSQLDEKQKQLFKEFISAQMQLSSIGSEERFTYGFRLGAKLIIEIFSQSDEQLKPVTG</sequence>